<gene>
    <name evidence="1" type="ORF">SAMN02745202_01313</name>
</gene>
<organism evidence="1 2">
    <name type="scientific">Segatella oulorum</name>
    <dbReference type="NCBI Taxonomy" id="28136"/>
    <lineage>
        <taxon>Bacteria</taxon>
        <taxon>Pseudomonadati</taxon>
        <taxon>Bacteroidota</taxon>
        <taxon>Bacteroidia</taxon>
        <taxon>Bacteroidales</taxon>
        <taxon>Prevotellaceae</taxon>
        <taxon>Segatella</taxon>
    </lineage>
</organism>
<dbReference type="EMBL" id="FUXK01000013">
    <property type="protein sequence ID" value="SJZ87101.1"/>
    <property type="molecule type" value="Genomic_DNA"/>
</dbReference>
<dbReference type="STRING" id="28136.SAMN02745202_01313"/>
<accession>A0A1T4P6S7</accession>
<evidence type="ECO:0000313" key="2">
    <source>
        <dbReference type="Proteomes" id="UP000190065"/>
    </source>
</evidence>
<proteinExistence type="predicted"/>
<reference evidence="1 2" key="1">
    <citation type="submission" date="2017-02" db="EMBL/GenBank/DDBJ databases">
        <authorList>
            <person name="Peterson S.W."/>
        </authorList>
    </citation>
    <scope>NUCLEOTIDE SEQUENCE [LARGE SCALE GENOMIC DNA]</scope>
    <source>
        <strain evidence="1 2">ATCC 43324</strain>
    </source>
</reference>
<name>A0A1T4P6S7_9BACT</name>
<dbReference type="Proteomes" id="UP000190065">
    <property type="component" value="Unassembled WGS sequence"/>
</dbReference>
<dbReference type="RefSeq" id="WP_025070164.1">
    <property type="nucleotide sequence ID" value="NZ_FUXK01000013.1"/>
</dbReference>
<dbReference type="AlphaFoldDB" id="A0A1T4P6S7"/>
<protein>
    <submittedName>
        <fullName evidence="1">Uncharacterized protein</fullName>
    </submittedName>
</protein>
<sequence>MILRILKKVIKHLLGKPQYVTPIFDKTQYPSILGSAGGSLYESNVLVITNITQLATIQGLLEKERCNLFIIQLDSVLTQEKLSASMERMVGKCDHVINLFHLDDSLQLLVGEKYNDNDLVSLVYQSLKVEADALVDSQYATITTAVLGNETIESKIITATIKACVEGLGKALGNHGLICNGVYVNGEGKLDEMVKMSIYLSSKYGQILAGQMIELGNGKFKN</sequence>
<evidence type="ECO:0000313" key="1">
    <source>
        <dbReference type="EMBL" id="SJZ87101.1"/>
    </source>
</evidence>